<accession>A0A0B5J0P6</accession>
<dbReference type="KEGG" id="vg:23461956"/>
<keyword evidence="1" id="KW-1133">Transmembrane helix</keyword>
<dbReference type="RefSeq" id="YP_009119274.1">
    <property type="nucleotide sequence ID" value="NC_026440.1"/>
</dbReference>
<evidence type="ECO:0008006" key="4">
    <source>
        <dbReference type="Google" id="ProtNLM"/>
    </source>
</evidence>
<evidence type="ECO:0000313" key="3">
    <source>
        <dbReference type="Proteomes" id="UP000202511"/>
    </source>
</evidence>
<reference evidence="2 3" key="1">
    <citation type="journal article" date="2015" name="Parasitol. Res.">
        <title>Viruses in close associations with free-living amoebae.</title>
        <authorList>
            <person name="Scheid P."/>
        </authorList>
    </citation>
    <scope>NUCLEOTIDE SEQUENCE [LARGE SCALE GENOMIC DNA]</scope>
    <source>
        <strain evidence="2">KlaHel</strain>
    </source>
</reference>
<name>A0A0B5J0P6_9VIRU</name>
<evidence type="ECO:0000256" key="1">
    <source>
        <dbReference type="SAM" id="Phobius"/>
    </source>
</evidence>
<sequence length="117" mass="13384">MASRSTPRPFWSSTARVSSWHVPCWLVLFPAEKRRPPASVSSIVLCLFFFVPVLFAVGFRARLGLSFSFFFNFFLRLFDRPQNGTIRFRGRRSQGRVALGRPLLLSSPLCDVQSQDI</sequence>
<keyword evidence="1" id="KW-0472">Membrane</keyword>
<organism evidence="2 3">
    <name type="scientific">Pandoravirus inopinatum</name>
    <dbReference type="NCBI Taxonomy" id="1605721"/>
    <lineage>
        <taxon>Viruses</taxon>
        <taxon>Pandoravirus</taxon>
    </lineage>
</organism>
<keyword evidence="1" id="KW-0812">Transmembrane</keyword>
<proteinExistence type="predicted"/>
<dbReference type="GeneID" id="23461956"/>
<protein>
    <recommendedName>
        <fullName evidence="4">Transmembrane protein</fullName>
    </recommendedName>
</protein>
<feature type="transmembrane region" description="Helical" evidence="1">
    <location>
        <begin position="38"/>
        <end position="57"/>
    </location>
</feature>
<dbReference type="EMBL" id="KP136319">
    <property type="protein sequence ID" value="AJF97039.1"/>
    <property type="molecule type" value="Genomic_DNA"/>
</dbReference>
<evidence type="ECO:0000313" key="2">
    <source>
        <dbReference type="EMBL" id="AJF97039.1"/>
    </source>
</evidence>
<dbReference type="Proteomes" id="UP000202511">
    <property type="component" value="Segment"/>
</dbReference>